<protein>
    <submittedName>
        <fullName evidence="2">Uncharacterized protein</fullName>
    </submittedName>
</protein>
<accession>A0A8H3WBQ9</accession>
<evidence type="ECO:0000313" key="2">
    <source>
        <dbReference type="EMBL" id="KAF0325951.1"/>
    </source>
</evidence>
<feature type="region of interest" description="Disordered" evidence="1">
    <location>
        <begin position="1"/>
        <end position="42"/>
    </location>
</feature>
<reference evidence="2 3" key="1">
    <citation type="submission" date="2019-12" db="EMBL/GenBank/DDBJ databases">
        <title>A genome sequence resource for the geographically widespread anthracnose pathogen Colletotrichum asianum.</title>
        <authorList>
            <person name="Meng Y."/>
        </authorList>
    </citation>
    <scope>NUCLEOTIDE SEQUENCE [LARGE SCALE GENOMIC DNA]</scope>
    <source>
        <strain evidence="2 3">ICMP 18580</strain>
    </source>
</reference>
<organism evidence="2 3">
    <name type="scientific">Colletotrichum asianum</name>
    <dbReference type="NCBI Taxonomy" id="702518"/>
    <lineage>
        <taxon>Eukaryota</taxon>
        <taxon>Fungi</taxon>
        <taxon>Dikarya</taxon>
        <taxon>Ascomycota</taxon>
        <taxon>Pezizomycotina</taxon>
        <taxon>Sordariomycetes</taxon>
        <taxon>Hypocreomycetidae</taxon>
        <taxon>Glomerellales</taxon>
        <taxon>Glomerellaceae</taxon>
        <taxon>Colletotrichum</taxon>
        <taxon>Colletotrichum gloeosporioides species complex</taxon>
    </lineage>
</organism>
<feature type="region of interest" description="Disordered" evidence="1">
    <location>
        <begin position="59"/>
        <end position="80"/>
    </location>
</feature>
<dbReference type="AlphaFoldDB" id="A0A8H3WBQ9"/>
<name>A0A8H3WBQ9_9PEZI</name>
<comment type="caution">
    <text evidence="2">The sequence shown here is derived from an EMBL/GenBank/DDBJ whole genome shotgun (WGS) entry which is preliminary data.</text>
</comment>
<keyword evidence="3" id="KW-1185">Reference proteome</keyword>
<sequence length="147" mass="15211">MAALASGGHSRPVPQRCVVRTGPDRNSHFTSHAGSPASAAQGSRMTTFTILLQTRDALTGAVPPPVPRARTRASISRSVHTTDATARPVLPVPGQGCQISLPGGANDGGLTCCTMEQSFKGDGQVENFHQGPSLGNTACLSDREHAI</sequence>
<proteinExistence type="predicted"/>
<evidence type="ECO:0000313" key="3">
    <source>
        <dbReference type="Proteomes" id="UP000434172"/>
    </source>
</evidence>
<gene>
    <name evidence="2" type="ORF">GQ607_006769</name>
</gene>
<feature type="compositionally biased region" description="Polar residues" evidence="1">
    <location>
        <begin position="28"/>
        <end position="42"/>
    </location>
</feature>
<evidence type="ECO:0000256" key="1">
    <source>
        <dbReference type="SAM" id="MobiDB-lite"/>
    </source>
</evidence>
<dbReference type="EMBL" id="WOWK01000033">
    <property type="protein sequence ID" value="KAF0325951.1"/>
    <property type="molecule type" value="Genomic_DNA"/>
</dbReference>
<dbReference type="Proteomes" id="UP000434172">
    <property type="component" value="Unassembled WGS sequence"/>
</dbReference>